<dbReference type="AlphaFoldDB" id="A0A815RIF9"/>
<accession>A0A815RIF9</accession>
<feature type="domain" description="V-SNARE coiled-coil homology" evidence="5">
    <location>
        <begin position="20"/>
        <end position="80"/>
    </location>
</feature>
<gene>
    <name evidence="6" type="ORF">GPM918_LOCUS35648</name>
    <name evidence="7" type="ORF">SRO942_LOCUS36366</name>
</gene>
<protein>
    <recommendedName>
        <fullName evidence="5">V-SNARE coiled-coil homology domain-containing protein</fullName>
    </recommendedName>
</protein>
<dbReference type="PROSITE" id="PS00417">
    <property type="entry name" value="SYNAPTOBREVIN"/>
    <property type="match status" value="1"/>
</dbReference>
<reference evidence="6" key="1">
    <citation type="submission" date="2021-02" db="EMBL/GenBank/DDBJ databases">
        <authorList>
            <person name="Nowell W R."/>
        </authorList>
    </citation>
    <scope>NUCLEOTIDE SEQUENCE</scope>
</reference>
<dbReference type="EMBL" id="CAJOBC010086308">
    <property type="protein sequence ID" value="CAF4342327.1"/>
    <property type="molecule type" value="Genomic_DNA"/>
</dbReference>
<dbReference type="PRINTS" id="PR00219">
    <property type="entry name" value="SYNAPTOBREVN"/>
</dbReference>
<keyword evidence="4" id="KW-0812">Transmembrane</keyword>
<dbReference type="EMBL" id="CAJNOQ010020838">
    <property type="protein sequence ID" value="CAF1476328.1"/>
    <property type="molecule type" value="Genomic_DNA"/>
</dbReference>
<evidence type="ECO:0000313" key="6">
    <source>
        <dbReference type="EMBL" id="CAF1476328.1"/>
    </source>
</evidence>
<name>A0A815RIF9_9BILA</name>
<dbReference type="PROSITE" id="PS50892">
    <property type="entry name" value="V_SNARE"/>
    <property type="match status" value="1"/>
</dbReference>
<dbReference type="PANTHER" id="PTHR45701">
    <property type="entry name" value="SYNAPTOBREVIN FAMILY MEMBER"/>
    <property type="match status" value="1"/>
</dbReference>
<evidence type="ECO:0000259" key="5">
    <source>
        <dbReference type="PROSITE" id="PS50892"/>
    </source>
</evidence>
<keyword evidence="4" id="KW-1133">Transmembrane helix</keyword>
<dbReference type="InterPro" id="IPR016444">
    <property type="entry name" value="Synaptobrevin/VAMP"/>
</dbReference>
<feature type="transmembrane region" description="Helical" evidence="4">
    <location>
        <begin position="84"/>
        <end position="104"/>
    </location>
</feature>
<keyword evidence="1 2" id="KW-0175">Coiled coil</keyword>
<dbReference type="Gene3D" id="1.20.5.110">
    <property type="match status" value="1"/>
</dbReference>
<feature type="region of interest" description="Disordered" evidence="3">
    <location>
        <begin position="1"/>
        <end position="22"/>
    </location>
</feature>
<keyword evidence="4" id="KW-0472">Membrane</keyword>
<dbReference type="GO" id="GO:0016192">
    <property type="term" value="P:vesicle-mediated transport"/>
    <property type="evidence" value="ECO:0007669"/>
    <property type="project" value="InterPro"/>
</dbReference>
<evidence type="ECO:0000256" key="4">
    <source>
        <dbReference type="SAM" id="Phobius"/>
    </source>
</evidence>
<keyword evidence="8" id="KW-1185">Reference proteome</keyword>
<feature type="compositionally biased region" description="Low complexity" evidence="3">
    <location>
        <begin position="1"/>
        <end position="12"/>
    </location>
</feature>
<dbReference type="Proteomes" id="UP000681722">
    <property type="component" value="Unassembled WGS sequence"/>
</dbReference>
<dbReference type="Proteomes" id="UP000663829">
    <property type="component" value="Unassembled WGS sequence"/>
</dbReference>
<feature type="non-terminal residue" evidence="6">
    <location>
        <position position="195"/>
    </location>
</feature>
<dbReference type="GO" id="GO:0016020">
    <property type="term" value="C:membrane"/>
    <property type="evidence" value="ECO:0007669"/>
    <property type="project" value="InterPro"/>
</dbReference>
<evidence type="ECO:0000313" key="7">
    <source>
        <dbReference type="EMBL" id="CAF4342327.1"/>
    </source>
</evidence>
<comment type="caution">
    <text evidence="6">The sequence shown here is derived from an EMBL/GenBank/DDBJ whole genome shotgun (WGS) entry which is preliminary data.</text>
</comment>
<proteinExistence type="predicted"/>
<dbReference type="OrthoDB" id="10042941at2759"/>
<dbReference type="InterPro" id="IPR001388">
    <property type="entry name" value="Synaptobrevin-like"/>
</dbReference>
<evidence type="ECO:0000256" key="3">
    <source>
        <dbReference type="SAM" id="MobiDB-lite"/>
    </source>
</evidence>
<feature type="coiled-coil region" evidence="2">
    <location>
        <begin position="49"/>
        <end position="76"/>
    </location>
</feature>
<evidence type="ECO:0000256" key="1">
    <source>
        <dbReference type="PROSITE-ProRule" id="PRU00290"/>
    </source>
</evidence>
<evidence type="ECO:0000256" key="2">
    <source>
        <dbReference type="SAM" id="Coils"/>
    </source>
</evidence>
<dbReference type="Pfam" id="PF00957">
    <property type="entry name" value="Synaptobrevin"/>
    <property type="match status" value="1"/>
</dbReference>
<dbReference type="SUPFAM" id="SSF58038">
    <property type="entry name" value="SNARE fusion complex"/>
    <property type="match status" value="1"/>
</dbReference>
<dbReference type="CDD" id="cd15870">
    <property type="entry name" value="R-SNARE_VAMP2"/>
    <property type="match status" value="1"/>
</dbReference>
<sequence length="195" mass="20975">TANAANAAAAGAAGPGGSKRLAQQQAQVDEVVEIMRQNVDKVLERDKNLASLDDRADKLQHNAAQFEQQAGKLKRKFWLQNMKMMIIMGIVGTIFAVVVGAWAYSKYKALAPSLPSTEGGGGTSTPSVKDEVSKVNIVSVATPVQENVTTKRPRRRRKKTTVAANVVSSTVASTDDNDESNNESVLKRVIRALIQ</sequence>
<dbReference type="InterPro" id="IPR042855">
    <property type="entry name" value="V_SNARE_CC"/>
</dbReference>
<organism evidence="6 8">
    <name type="scientific">Didymodactylos carnosus</name>
    <dbReference type="NCBI Taxonomy" id="1234261"/>
    <lineage>
        <taxon>Eukaryota</taxon>
        <taxon>Metazoa</taxon>
        <taxon>Spiralia</taxon>
        <taxon>Gnathifera</taxon>
        <taxon>Rotifera</taxon>
        <taxon>Eurotatoria</taxon>
        <taxon>Bdelloidea</taxon>
        <taxon>Philodinida</taxon>
        <taxon>Philodinidae</taxon>
        <taxon>Didymodactylos</taxon>
    </lineage>
</organism>
<evidence type="ECO:0000313" key="8">
    <source>
        <dbReference type="Proteomes" id="UP000663829"/>
    </source>
</evidence>